<dbReference type="RefSeq" id="WP_310763463.1">
    <property type="nucleotide sequence ID" value="NZ_CP134050.1"/>
</dbReference>
<dbReference type="InterPro" id="IPR023375">
    <property type="entry name" value="ADC_dom_sf"/>
</dbReference>
<proteinExistence type="predicted"/>
<name>A0ABY9T1A3_BREBE</name>
<organism evidence="1 2">
    <name type="scientific">Brevibacillus brevis</name>
    <name type="common">Bacillus brevis</name>
    <dbReference type="NCBI Taxonomy" id="1393"/>
    <lineage>
        <taxon>Bacteria</taxon>
        <taxon>Bacillati</taxon>
        <taxon>Bacillota</taxon>
        <taxon>Bacilli</taxon>
        <taxon>Bacillales</taxon>
        <taxon>Paenibacillaceae</taxon>
        <taxon>Brevibacillus</taxon>
    </lineage>
</organism>
<protein>
    <submittedName>
        <fullName evidence="1">DUF2071 domain-containing protein</fullName>
    </submittedName>
</protein>
<dbReference type="PANTHER" id="PTHR39186">
    <property type="entry name" value="DUF2071 FAMILY PROTEIN"/>
    <property type="match status" value="1"/>
</dbReference>
<dbReference type="EMBL" id="CP134050">
    <property type="protein sequence ID" value="WNC12193.1"/>
    <property type="molecule type" value="Genomic_DNA"/>
</dbReference>
<sequence>MKPTVTRIESPALQKGWIMTQTWEHLLFAHWAIQPSVLRPLVPAELELDTYDGNAWLGIIPFLLTGVRIRRMPPVPFTTRFPEINVRTYVKRKGRSGIYFLSLDASNWLVTTIAKKWYRLPYYPASIHFRTSSDSIDFQSRRLTSPAAKGFSVSYRPDSDVFFAEKGSLEHWLTERYTLFCDCKTTRNMYSADVYHEPWKLQKAAVQYRENTLTEHLFPSAEHPGLFLYSRGVQSFVWPIRKTCGPEGGLPH</sequence>
<accession>A0ABY9T1A3</accession>
<dbReference type="InterPro" id="IPR018644">
    <property type="entry name" value="DUF2071"/>
</dbReference>
<keyword evidence="2" id="KW-1185">Reference proteome</keyword>
<reference evidence="1 2" key="1">
    <citation type="submission" date="2023-09" db="EMBL/GenBank/DDBJ databases">
        <title>Complete Genome and Methylome dissection of Bacillus brevis NEB573 original source of BbsI restriction endonuclease.</title>
        <authorList>
            <person name="Fomenkov A."/>
            <person name="Roberts R.D."/>
        </authorList>
    </citation>
    <scope>NUCLEOTIDE SEQUENCE [LARGE SCALE GENOMIC DNA]</scope>
    <source>
        <strain evidence="1 2">NEB573</strain>
    </source>
</reference>
<dbReference type="PANTHER" id="PTHR39186:SF1">
    <property type="entry name" value="DUF2071 DOMAIN-CONTAINING PROTEIN"/>
    <property type="match status" value="1"/>
</dbReference>
<evidence type="ECO:0000313" key="2">
    <source>
        <dbReference type="Proteomes" id="UP001256827"/>
    </source>
</evidence>
<dbReference type="Pfam" id="PF09844">
    <property type="entry name" value="DUF2071"/>
    <property type="match status" value="1"/>
</dbReference>
<gene>
    <name evidence="1" type="ORF">RGB73_15725</name>
</gene>
<evidence type="ECO:0000313" key="1">
    <source>
        <dbReference type="EMBL" id="WNC12193.1"/>
    </source>
</evidence>
<dbReference type="Proteomes" id="UP001256827">
    <property type="component" value="Chromosome"/>
</dbReference>
<dbReference type="SUPFAM" id="SSF160104">
    <property type="entry name" value="Acetoacetate decarboxylase-like"/>
    <property type="match status" value="1"/>
</dbReference>